<organism evidence="1 2">
    <name type="scientific">Candidatus Cetobacterium colombiensis</name>
    <dbReference type="NCBI Taxonomy" id="3073100"/>
    <lineage>
        <taxon>Bacteria</taxon>
        <taxon>Fusobacteriati</taxon>
        <taxon>Fusobacteriota</taxon>
        <taxon>Fusobacteriia</taxon>
        <taxon>Fusobacteriales</taxon>
        <taxon>Fusobacteriaceae</taxon>
        <taxon>Cetobacterium</taxon>
    </lineage>
</organism>
<accession>A0ABU4WAL6</accession>
<reference evidence="2" key="1">
    <citation type="submission" date="2023-07" db="EMBL/GenBank/DDBJ databases">
        <authorList>
            <person name="Colorado M.A."/>
            <person name="Villamil L.M."/>
            <person name="Melo J.F."/>
            <person name="Rodriguez J.A."/>
            <person name="Ruiz R.Y."/>
        </authorList>
    </citation>
    <scope>NUCLEOTIDE SEQUENCE [LARGE SCALE GENOMIC DNA]</scope>
    <source>
        <strain evidence="2">C33</strain>
    </source>
</reference>
<proteinExistence type="predicted"/>
<sequence>MEDKHQLFIATLKQDQHILKNMSEKEIENYFFEFLKKYHGKFAFRKSLCRTTNLKPYTIDNAISEKILTCNKYNEDESYQVFCTKEFAKVVSSCYITKLKRGGL</sequence>
<evidence type="ECO:0000313" key="2">
    <source>
        <dbReference type="Proteomes" id="UP001279681"/>
    </source>
</evidence>
<comment type="caution">
    <text evidence="1">The sequence shown here is derived from an EMBL/GenBank/DDBJ whole genome shotgun (WGS) entry which is preliminary data.</text>
</comment>
<dbReference type="RefSeq" id="WP_320313973.1">
    <property type="nucleotide sequence ID" value="NZ_JAVIKH010000011.1"/>
</dbReference>
<dbReference type="Proteomes" id="UP001279681">
    <property type="component" value="Unassembled WGS sequence"/>
</dbReference>
<evidence type="ECO:0000313" key="1">
    <source>
        <dbReference type="EMBL" id="MDX8336588.1"/>
    </source>
</evidence>
<keyword evidence="2" id="KW-1185">Reference proteome</keyword>
<protein>
    <submittedName>
        <fullName evidence="1">Uncharacterized protein</fullName>
    </submittedName>
</protein>
<name>A0ABU4WAL6_9FUSO</name>
<dbReference type="EMBL" id="JAVIKH010000011">
    <property type="protein sequence ID" value="MDX8336588.1"/>
    <property type="molecule type" value="Genomic_DNA"/>
</dbReference>
<gene>
    <name evidence="1" type="ORF">RFV38_08775</name>
</gene>